<comment type="function">
    <text evidence="5">Repressor of the lactose catabolism operon. Galactose-6-phosphate is the inducer.</text>
</comment>
<name>A0A414FWA6_9ACTN</name>
<dbReference type="PROSITE" id="PS51000">
    <property type="entry name" value="HTH_DEOR_2"/>
    <property type="match status" value="1"/>
</dbReference>
<dbReference type="InterPro" id="IPR050313">
    <property type="entry name" value="Carb_Metab_HTH_regulators"/>
</dbReference>
<dbReference type="InterPro" id="IPR037171">
    <property type="entry name" value="NagB/RpiA_transferase-like"/>
</dbReference>
<dbReference type="InterPro" id="IPR001034">
    <property type="entry name" value="DeoR_HTH"/>
</dbReference>
<evidence type="ECO:0000256" key="4">
    <source>
        <dbReference type="ARBA" id="ARBA00023163"/>
    </source>
</evidence>
<dbReference type="InterPro" id="IPR036388">
    <property type="entry name" value="WH-like_DNA-bd_sf"/>
</dbReference>
<evidence type="ECO:0000256" key="1">
    <source>
        <dbReference type="ARBA" id="ARBA00021390"/>
    </source>
</evidence>
<evidence type="ECO:0000313" key="7">
    <source>
        <dbReference type="EMBL" id="RHD55661.1"/>
    </source>
</evidence>
<keyword evidence="3" id="KW-0805">Transcription regulation</keyword>
<dbReference type="RefSeq" id="WP_118271995.1">
    <property type="nucleotide sequence ID" value="NZ_QSJI01000004.1"/>
</dbReference>
<dbReference type="InterPro" id="IPR036390">
    <property type="entry name" value="WH_DNA-bd_sf"/>
</dbReference>
<evidence type="ECO:0000256" key="2">
    <source>
        <dbReference type="ARBA" id="ARBA00022491"/>
    </source>
</evidence>
<dbReference type="SUPFAM" id="SSF46785">
    <property type="entry name" value="Winged helix' DNA-binding domain"/>
    <property type="match status" value="1"/>
</dbReference>
<evidence type="ECO:0000256" key="3">
    <source>
        <dbReference type="ARBA" id="ARBA00023015"/>
    </source>
</evidence>
<dbReference type="Gene3D" id="3.40.50.1360">
    <property type="match status" value="1"/>
</dbReference>
<evidence type="ECO:0000259" key="6">
    <source>
        <dbReference type="PROSITE" id="PS51000"/>
    </source>
</evidence>
<feature type="domain" description="HTH deoR-type" evidence="6">
    <location>
        <begin position="3"/>
        <end position="58"/>
    </location>
</feature>
<dbReference type="Pfam" id="PF08220">
    <property type="entry name" value="HTH_DeoR"/>
    <property type="match status" value="1"/>
</dbReference>
<evidence type="ECO:0000313" key="8">
    <source>
        <dbReference type="Proteomes" id="UP000286050"/>
    </source>
</evidence>
<proteinExistence type="predicted"/>
<dbReference type="GO" id="GO:0003700">
    <property type="term" value="F:DNA-binding transcription factor activity"/>
    <property type="evidence" value="ECO:0007669"/>
    <property type="project" value="InterPro"/>
</dbReference>
<dbReference type="Gene3D" id="1.10.10.10">
    <property type="entry name" value="Winged helix-like DNA-binding domain superfamily/Winged helix DNA-binding domain"/>
    <property type="match status" value="1"/>
</dbReference>
<dbReference type="EMBL" id="QSJI01000004">
    <property type="protein sequence ID" value="RHD55661.1"/>
    <property type="molecule type" value="Genomic_DNA"/>
</dbReference>
<reference evidence="7 8" key="1">
    <citation type="submission" date="2018-08" db="EMBL/GenBank/DDBJ databases">
        <title>A genome reference for cultivated species of the human gut microbiota.</title>
        <authorList>
            <person name="Zou Y."/>
            <person name="Xue W."/>
            <person name="Luo G."/>
        </authorList>
    </citation>
    <scope>NUCLEOTIDE SEQUENCE [LARGE SCALE GENOMIC DNA]</scope>
    <source>
        <strain evidence="7 8">AM30-5LB</strain>
    </source>
</reference>
<dbReference type="PANTHER" id="PTHR30363">
    <property type="entry name" value="HTH-TYPE TRANSCRIPTIONAL REGULATOR SRLR-RELATED"/>
    <property type="match status" value="1"/>
</dbReference>
<dbReference type="PRINTS" id="PR00037">
    <property type="entry name" value="HTHLACR"/>
</dbReference>
<organism evidence="7 8">
    <name type="scientific">Collinsella intestinalis</name>
    <dbReference type="NCBI Taxonomy" id="147207"/>
    <lineage>
        <taxon>Bacteria</taxon>
        <taxon>Bacillati</taxon>
        <taxon>Actinomycetota</taxon>
        <taxon>Coriobacteriia</taxon>
        <taxon>Coriobacteriales</taxon>
        <taxon>Coriobacteriaceae</taxon>
        <taxon>Collinsella</taxon>
    </lineage>
</organism>
<keyword evidence="4" id="KW-0804">Transcription</keyword>
<dbReference type="InterPro" id="IPR014036">
    <property type="entry name" value="DeoR-like_C"/>
</dbReference>
<evidence type="ECO:0000256" key="5">
    <source>
        <dbReference type="ARBA" id="ARBA00024937"/>
    </source>
</evidence>
<dbReference type="Proteomes" id="UP000286050">
    <property type="component" value="Unassembled WGS sequence"/>
</dbReference>
<dbReference type="SMART" id="SM01134">
    <property type="entry name" value="DeoRC"/>
    <property type="match status" value="1"/>
</dbReference>
<dbReference type="Pfam" id="PF00455">
    <property type="entry name" value="DeoRC"/>
    <property type="match status" value="1"/>
</dbReference>
<sequence>MLKSERHEQLLELCTQRGMVTVAQAAKIFGISEMTARRDFDELARDGGVSREHGGIRLSGGTPTAGEVPFFEKLSIRSPEKERIAHSAVGLIKEHDTVFLGPGSTCALIARALPPMQLRVITNSIIVLNMLQTRNDVEICALGGQYRKRSGSFVGPVAEDALAPLGIDTCFIGTNGVLGQSISCSNLEEGRLQALACDRAAERYLVCDSSKIGQMDFFGFYNLDQMDALITDANVSDEQCSMVLESTRVIVAD</sequence>
<accession>A0A414FWA6</accession>
<dbReference type="SUPFAM" id="SSF100950">
    <property type="entry name" value="NagB/RpiA/CoA transferase-like"/>
    <property type="match status" value="1"/>
</dbReference>
<dbReference type="SMART" id="SM00420">
    <property type="entry name" value="HTH_DEOR"/>
    <property type="match status" value="1"/>
</dbReference>
<dbReference type="PANTHER" id="PTHR30363:SF4">
    <property type="entry name" value="GLYCEROL-3-PHOSPHATE REGULON REPRESSOR"/>
    <property type="match status" value="1"/>
</dbReference>
<comment type="caution">
    <text evidence="7">The sequence shown here is derived from an EMBL/GenBank/DDBJ whole genome shotgun (WGS) entry which is preliminary data.</text>
</comment>
<dbReference type="AlphaFoldDB" id="A0A414FWA6"/>
<keyword evidence="2" id="KW-0678">Repressor</keyword>
<gene>
    <name evidence="7" type="ORF">DW787_05595</name>
</gene>
<protein>
    <recommendedName>
        <fullName evidence="1">Lactose phosphotransferase system repressor</fullName>
    </recommendedName>
</protein>